<keyword evidence="2" id="KW-1185">Reference proteome</keyword>
<dbReference type="EMBL" id="BRPK01000008">
    <property type="protein sequence ID" value="GLB40469.1"/>
    <property type="molecule type" value="Genomic_DNA"/>
</dbReference>
<protein>
    <submittedName>
        <fullName evidence="1">Uncharacterized protein</fullName>
    </submittedName>
</protein>
<gene>
    <name evidence="1" type="ORF">LshimejAT787_0803400</name>
</gene>
<comment type="caution">
    <text evidence="1">The sequence shown here is derived from an EMBL/GenBank/DDBJ whole genome shotgun (WGS) entry which is preliminary data.</text>
</comment>
<accession>A0A9P3PS08</accession>
<reference evidence="1" key="1">
    <citation type="submission" date="2022-07" db="EMBL/GenBank/DDBJ databases">
        <title>The genome of Lyophyllum shimeji provides insight into the initial evolution of ectomycorrhizal fungal genome.</title>
        <authorList>
            <person name="Kobayashi Y."/>
            <person name="Shibata T."/>
            <person name="Hirakawa H."/>
            <person name="Shigenobu S."/>
            <person name="Nishiyama T."/>
            <person name="Yamada A."/>
            <person name="Hasebe M."/>
            <person name="Kawaguchi M."/>
        </authorList>
    </citation>
    <scope>NUCLEOTIDE SEQUENCE</scope>
    <source>
        <strain evidence="1">AT787</strain>
    </source>
</reference>
<proteinExistence type="predicted"/>
<dbReference type="OrthoDB" id="3355886at2759"/>
<dbReference type="Proteomes" id="UP001063166">
    <property type="component" value="Unassembled WGS sequence"/>
</dbReference>
<evidence type="ECO:0000313" key="1">
    <source>
        <dbReference type="EMBL" id="GLB40469.1"/>
    </source>
</evidence>
<organism evidence="1 2">
    <name type="scientific">Lyophyllum shimeji</name>
    <name type="common">Hon-shimeji</name>
    <name type="synonym">Tricholoma shimeji</name>
    <dbReference type="NCBI Taxonomy" id="47721"/>
    <lineage>
        <taxon>Eukaryota</taxon>
        <taxon>Fungi</taxon>
        <taxon>Dikarya</taxon>
        <taxon>Basidiomycota</taxon>
        <taxon>Agaricomycotina</taxon>
        <taxon>Agaricomycetes</taxon>
        <taxon>Agaricomycetidae</taxon>
        <taxon>Agaricales</taxon>
        <taxon>Tricholomatineae</taxon>
        <taxon>Lyophyllaceae</taxon>
        <taxon>Lyophyllum</taxon>
    </lineage>
</organism>
<dbReference type="AlphaFoldDB" id="A0A9P3PS08"/>
<evidence type="ECO:0000313" key="2">
    <source>
        <dbReference type="Proteomes" id="UP001063166"/>
    </source>
</evidence>
<name>A0A9P3PS08_LYOSH</name>
<sequence length="119" mass="12623">MSAAFRLISSNSRLVARAIRPSAPVRAFHSPFAALGDSPLTSTSHPTPATVYEKQTDFSSEPVALHGGSRTYVVSQPDVSSKYYEVPSGAYPTSSPYINYAAADPPATSGAQFQNIQAE</sequence>